<reference evidence="5 6" key="1">
    <citation type="journal article" date="2014" name="Genome Announc.">
        <title>Draft Genome Sequences of Three Strains of Bacteroides pyogenes Isolated from a Cat and Swine.</title>
        <authorList>
            <person name="Sakamoto M."/>
            <person name="Oshima K."/>
            <person name="Suda W."/>
            <person name="Kitamura K."/>
            <person name="Iida T."/>
            <person name="Hattori M."/>
            <person name="Ohkuma M."/>
        </authorList>
    </citation>
    <scope>NUCLEOTIDE SEQUENCE [LARGE SCALE GENOMIC DNA]</scope>
    <source>
        <strain evidence="5 6">JCM 6292</strain>
    </source>
</reference>
<dbReference type="GO" id="GO:0003677">
    <property type="term" value="F:DNA binding"/>
    <property type="evidence" value="ECO:0007669"/>
    <property type="project" value="UniProtKB-KW"/>
</dbReference>
<dbReference type="Proteomes" id="UP000018861">
    <property type="component" value="Unassembled WGS sequence"/>
</dbReference>
<dbReference type="GO" id="GO:0005829">
    <property type="term" value="C:cytosol"/>
    <property type="evidence" value="ECO:0007669"/>
    <property type="project" value="TreeGrafter"/>
</dbReference>
<evidence type="ECO:0000256" key="4">
    <source>
        <dbReference type="RuleBase" id="RU003939"/>
    </source>
</evidence>
<dbReference type="PANTHER" id="PTHR33175:SF3">
    <property type="entry name" value="DNA-BINDING PROTEIN HU-BETA"/>
    <property type="match status" value="1"/>
</dbReference>
<dbReference type="Pfam" id="PF00216">
    <property type="entry name" value="Bac_DNA_binding"/>
    <property type="match status" value="1"/>
</dbReference>
<dbReference type="GO" id="GO:0030261">
    <property type="term" value="P:chromosome condensation"/>
    <property type="evidence" value="ECO:0007669"/>
    <property type="project" value="UniProtKB-KW"/>
</dbReference>
<protein>
    <submittedName>
        <fullName evidence="5">Integration host factor alpha subunit</fullName>
    </submittedName>
</protein>
<organism evidence="5 6">
    <name type="scientific">Bacteroides pyogenes JCM 6292</name>
    <dbReference type="NCBI Taxonomy" id="1235809"/>
    <lineage>
        <taxon>Bacteria</taxon>
        <taxon>Pseudomonadati</taxon>
        <taxon>Bacteroidota</taxon>
        <taxon>Bacteroidia</taxon>
        <taxon>Bacteroidales</taxon>
        <taxon>Bacteroidaceae</taxon>
        <taxon>Bacteroides</taxon>
    </lineage>
</organism>
<dbReference type="SMART" id="SM00411">
    <property type="entry name" value="BHL"/>
    <property type="match status" value="1"/>
</dbReference>
<accession>W4P8L7</accession>
<evidence type="ECO:0000313" key="6">
    <source>
        <dbReference type="Proteomes" id="UP000018861"/>
    </source>
</evidence>
<keyword evidence="3" id="KW-0238">DNA-binding</keyword>
<name>W4P8L7_9BACE</name>
<dbReference type="SUPFAM" id="SSF47729">
    <property type="entry name" value="IHF-like DNA-binding proteins"/>
    <property type="match status" value="1"/>
</dbReference>
<dbReference type="PANTHER" id="PTHR33175">
    <property type="entry name" value="DNA-BINDING PROTEIN HU"/>
    <property type="match status" value="1"/>
</dbReference>
<dbReference type="CDD" id="cd13832">
    <property type="entry name" value="IHF"/>
    <property type="match status" value="1"/>
</dbReference>
<dbReference type="InterPro" id="IPR010992">
    <property type="entry name" value="IHF-like_DNA-bd_dom_sf"/>
</dbReference>
<dbReference type="EMBL" id="BAIQ01000017">
    <property type="protein sequence ID" value="GAE15494.1"/>
    <property type="molecule type" value="Genomic_DNA"/>
</dbReference>
<dbReference type="Gene3D" id="4.10.520.10">
    <property type="entry name" value="IHF-like DNA-binding proteins"/>
    <property type="match status" value="1"/>
</dbReference>
<dbReference type="GO" id="GO:0030527">
    <property type="term" value="F:structural constituent of chromatin"/>
    <property type="evidence" value="ECO:0007669"/>
    <property type="project" value="InterPro"/>
</dbReference>
<sequence length="102" mass="11642">MILIYTQRLQIIMNNKEFTSELADRLGYTTKDTTDLITSLLGQMTQELEKGNSISIQGFGAFEVKKKGEFISVNPVTNQRILFPPKLVLAYRPSNILKDKFK</sequence>
<dbReference type="AlphaFoldDB" id="W4P8L7"/>
<evidence type="ECO:0000256" key="3">
    <source>
        <dbReference type="ARBA" id="ARBA00023125"/>
    </source>
</evidence>
<keyword evidence="2" id="KW-0226">DNA condensation</keyword>
<proteinExistence type="inferred from homology"/>
<dbReference type="InterPro" id="IPR000119">
    <property type="entry name" value="Hist_DNA-bd"/>
</dbReference>
<evidence type="ECO:0000313" key="5">
    <source>
        <dbReference type="EMBL" id="GAE15494.1"/>
    </source>
</evidence>
<comment type="similarity">
    <text evidence="1 4">Belongs to the bacterial histone-like protein family.</text>
</comment>
<evidence type="ECO:0000256" key="2">
    <source>
        <dbReference type="ARBA" id="ARBA00023067"/>
    </source>
</evidence>
<gene>
    <name evidence="5" type="ORF">JCM6292_1779</name>
</gene>
<evidence type="ECO:0000256" key="1">
    <source>
        <dbReference type="ARBA" id="ARBA00010529"/>
    </source>
</evidence>
<comment type="caution">
    <text evidence="5">The sequence shown here is derived from an EMBL/GenBank/DDBJ whole genome shotgun (WGS) entry which is preliminary data.</text>
</comment>